<sequence>ASIGAYIDDRTSHIKCPRHDPFLQDHVRQVLRQKADGTFLWVALVLQELGQAKPWAMRRVVDDIPKGLDELYGRMIEQLQQLREEDREYCQLVLATATLACRPLRLPELGAVSGLPGEISGEAEWMQQIVTMSGSLLTVRDETVYFVHQSAKEYLIGKAASIIIPCGPAAAHWSIFQRSLDARS</sequence>
<keyword evidence="2" id="KW-1185">Reference proteome</keyword>
<dbReference type="AlphaFoldDB" id="A0AAN6SJY9"/>
<accession>A0AAN6SJY9</accession>
<gene>
    <name evidence="1" type="ORF">C8A01DRAFT_21596</name>
</gene>
<evidence type="ECO:0000313" key="2">
    <source>
        <dbReference type="Proteomes" id="UP001303115"/>
    </source>
</evidence>
<evidence type="ECO:0000313" key="1">
    <source>
        <dbReference type="EMBL" id="KAK4031151.1"/>
    </source>
</evidence>
<name>A0AAN6SJY9_9PEZI</name>
<organism evidence="1 2">
    <name type="scientific">Parachaetomium inaequale</name>
    <dbReference type="NCBI Taxonomy" id="2588326"/>
    <lineage>
        <taxon>Eukaryota</taxon>
        <taxon>Fungi</taxon>
        <taxon>Dikarya</taxon>
        <taxon>Ascomycota</taxon>
        <taxon>Pezizomycotina</taxon>
        <taxon>Sordariomycetes</taxon>
        <taxon>Sordariomycetidae</taxon>
        <taxon>Sordariales</taxon>
        <taxon>Chaetomiaceae</taxon>
        <taxon>Parachaetomium</taxon>
    </lineage>
</organism>
<comment type="caution">
    <text evidence="1">The sequence shown here is derived from an EMBL/GenBank/DDBJ whole genome shotgun (WGS) entry which is preliminary data.</text>
</comment>
<dbReference type="EMBL" id="MU855126">
    <property type="protein sequence ID" value="KAK4031151.1"/>
    <property type="molecule type" value="Genomic_DNA"/>
</dbReference>
<dbReference type="Proteomes" id="UP001303115">
    <property type="component" value="Unassembled WGS sequence"/>
</dbReference>
<feature type="non-terminal residue" evidence="1">
    <location>
        <position position="1"/>
    </location>
</feature>
<protein>
    <submittedName>
        <fullName evidence="1">Uncharacterized protein</fullName>
    </submittedName>
</protein>
<dbReference type="PANTHER" id="PTHR10039">
    <property type="entry name" value="AMELOGENIN"/>
    <property type="match status" value="1"/>
</dbReference>
<reference evidence="2" key="1">
    <citation type="journal article" date="2023" name="Mol. Phylogenet. Evol.">
        <title>Genome-scale phylogeny and comparative genomics of the fungal order Sordariales.</title>
        <authorList>
            <person name="Hensen N."/>
            <person name="Bonometti L."/>
            <person name="Westerberg I."/>
            <person name="Brannstrom I.O."/>
            <person name="Guillou S."/>
            <person name="Cros-Aarteil S."/>
            <person name="Calhoun S."/>
            <person name="Haridas S."/>
            <person name="Kuo A."/>
            <person name="Mondo S."/>
            <person name="Pangilinan J."/>
            <person name="Riley R."/>
            <person name="LaButti K."/>
            <person name="Andreopoulos B."/>
            <person name="Lipzen A."/>
            <person name="Chen C."/>
            <person name="Yan M."/>
            <person name="Daum C."/>
            <person name="Ng V."/>
            <person name="Clum A."/>
            <person name="Steindorff A."/>
            <person name="Ohm R.A."/>
            <person name="Martin F."/>
            <person name="Silar P."/>
            <person name="Natvig D.O."/>
            <person name="Lalanne C."/>
            <person name="Gautier V."/>
            <person name="Ament-Velasquez S.L."/>
            <person name="Kruys A."/>
            <person name="Hutchinson M.I."/>
            <person name="Powell A.J."/>
            <person name="Barry K."/>
            <person name="Miller A.N."/>
            <person name="Grigoriev I.V."/>
            <person name="Debuchy R."/>
            <person name="Gladieux P."/>
            <person name="Hiltunen Thoren M."/>
            <person name="Johannesson H."/>
        </authorList>
    </citation>
    <scope>NUCLEOTIDE SEQUENCE [LARGE SCALE GENOMIC DNA]</scope>
    <source>
        <strain evidence="2">CBS 284.82</strain>
    </source>
</reference>
<proteinExistence type="predicted"/>